<comment type="caution">
    <text evidence="1">The sequence shown here is derived from an EMBL/GenBank/DDBJ whole genome shotgun (WGS) entry which is preliminary data.</text>
</comment>
<evidence type="ECO:0008006" key="3">
    <source>
        <dbReference type="Google" id="ProtNLM"/>
    </source>
</evidence>
<evidence type="ECO:0000313" key="2">
    <source>
        <dbReference type="Proteomes" id="UP000620127"/>
    </source>
</evidence>
<name>A0ABQ2XLP5_9BURK</name>
<gene>
    <name evidence="1" type="ORF">GCM10011282_30460</name>
</gene>
<reference evidence="2" key="1">
    <citation type="journal article" date="2019" name="Int. J. Syst. Evol. Microbiol.">
        <title>The Global Catalogue of Microorganisms (GCM) 10K type strain sequencing project: providing services to taxonomists for standard genome sequencing and annotation.</title>
        <authorList>
            <consortium name="The Broad Institute Genomics Platform"/>
            <consortium name="The Broad Institute Genome Sequencing Center for Infectious Disease"/>
            <person name="Wu L."/>
            <person name="Ma J."/>
        </authorList>
    </citation>
    <scope>NUCLEOTIDE SEQUENCE [LARGE SCALE GENOMIC DNA]</scope>
    <source>
        <strain evidence="2">KCTC 23916</strain>
    </source>
</reference>
<protein>
    <recommendedName>
        <fullName evidence="3">Lipoprotein</fullName>
    </recommendedName>
</protein>
<sequence>MNAHAQGLIQDLESIPKLRADSRSSLRWLASGAASLLMSGCGGAGNTTMTTNANSATSSDTGTSSGTSTRSCIIIPEEAASPNPGDGTNSNGRNIVNLLTMSGKVRQDIRSIINDASGTASGTPFTIKLTFNDAKTVAHLLMALPCICGTVTVMKIILCIQVAL</sequence>
<dbReference type="Proteomes" id="UP000620127">
    <property type="component" value="Unassembled WGS sequence"/>
</dbReference>
<organism evidence="1 2">
    <name type="scientific">Undibacterium macrobrachii</name>
    <dbReference type="NCBI Taxonomy" id="1119058"/>
    <lineage>
        <taxon>Bacteria</taxon>
        <taxon>Pseudomonadati</taxon>
        <taxon>Pseudomonadota</taxon>
        <taxon>Betaproteobacteria</taxon>
        <taxon>Burkholderiales</taxon>
        <taxon>Oxalobacteraceae</taxon>
        <taxon>Undibacterium</taxon>
    </lineage>
</organism>
<evidence type="ECO:0000313" key="1">
    <source>
        <dbReference type="EMBL" id="GGX22321.1"/>
    </source>
</evidence>
<keyword evidence="2" id="KW-1185">Reference proteome</keyword>
<dbReference type="RefSeq" id="WP_229827319.1">
    <property type="nucleotide sequence ID" value="NZ_BMYT01000006.1"/>
</dbReference>
<proteinExistence type="predicted"/>
<dbReference type="EMBL" id="BMYT01000006">
    <property type="protein sequence ID" value="GGX22321.1"/>
    <property type="molecule type" value="Genomic_DNA"/>
</dbReference>
<accession>A0ABQ2XLP5</accession>